<dbReference type="PANTHER" id="PTHR11575:SF24">
    <property type="entry name" value="5'-NUCLEOTIDASE"/>
    <property type="match status" value="1"/>
</dbReference>
<dbReference type="Gene3D" id="3.90.780.10">
    <property type="entry name" value="5'-Nucleotidase, C-terminal domain"/>
    <property type="match status" value="1"/>
</dbReference>
<dbReference type="Pfam" id="PF02872">
    <property type="entry name" value="5_nucleotid_C"/>
    <property type="match status" value="1"/>
</dbReference>
<accession>A0A6G0ZLX0</accession>
<dbReference type="InterPro" id="IPR004843">
    <property type="entry name" value="Calcineurin-like_PHP"/>
</dbReference>
<feature type="domain" description="Calcineurin-like phosphoesterase" evidence="9">
    <location>
        <begin position="27"/>
        <end position="259"/>
    </location>
</feature>
<dbReference type="GO" id="GO:0000166">
    <property type="term" value="F:nucleotide binding"/>
    <property type="evidence" value="ECO:0007669"/>
    <property type="project" value="UniProtKB-KW"/>
</dbReference>
<keyword evidence="5 8" id="KW-0732">Signal</keyword>
<sequence>MYGVPFRTAVLFLSLLSAAAARYRLLVLHTNDMHSRFDQVDRSIGECVGSGRPCYGGFARLKTAVDRERRRTDAGPVDGALFLNAGDTFQGSVYYSFLKWRAVERMVRTLGIDVMVSGARDDPPQTAARSSPTCSSFRTTLWEITNLTMVWKTLHIASNLNLTNEPSLANEPNLMKSKVLVVNGRKIGIIGYLTPETEVLSQTGNMKILPEIPSVTAEAKRLKNDGVDILIALGHSGFEMDKQIARDVEDIDLVIGGHSNTFLYTGKPPDNEIPDGSYPFWVEQPKTNRKVPVVQAYTATKYLGELWLEFDNDGEVVKCHGNPILLDSRIEQDLEVLNEVQIIKKAVDYKTQEVIGSTSVLLEGVNEYCRFRECNLGSFIMDSFVDYNVRKNIKSFDLAKYWTDAPISMMQAGGIRKNINNINRRGNITFGDLLSTLPFQNDVGKITTKGSDIWAAFEHSVRRYSTTVAYGEFLQVSDLGRPGGERVQSIHARCGNCVVPVYEKLDLNANYTIIMSRYLSDGGDGFSFKKLGKYQSFATTDLTIMEEEIHARSPIWQEVGGQRIVLLNTGELNKTLTTNSGRQRVSTPLSNLTLLLLTIAITSCFTDQLRSRYSVAIIICLHFKISLII</sequence>
<name>A0A6G0ZLX0_APHCR</name>
<dbReference type="SUPFAM" id="SSF55816">
    <property type="entry name" value="5'-nucleotidase (syn. UDP-sugar hydrolase), C-terminal domain"/>
    <property type="match status" value="1"/>
</dbReference>
<feature type="non-terminal residue" evidence="11">
    <location>
        <position position="629"/>
    </location>
</feature>
<evidence type="ECO:0000256" key="2">
    <source>
        <dbReference type="ARBA" id="ARBA00006654"/>
    </source>
</evidence>
<dbReference type="OrthoDB" id="7722975at2759"/>
<dbReference type="InterPro" id="IPR029052">
    <property type="entry name" value="Metallo-depent_PP-like"/>
</dbReference>
<dbReference type="Gene3D" id="3.60.21.10">
    <property type="match status" value="1"/>
</dbReference>
<keyword evidence="4" id="KW-0479">Metal-binding</keyword>
<dbReference type="InterPro" id="IPR036907">
    <property type="entry name" value="5'-Nucleotdase_C_sf"/>
</dbReference>
<evidence type="ECO:0000256" key="1">
    <source>
        <dbReference type="ARBA" id="ARBA00000815"/>
    </source>
</evidence>
<proteinExistence type="inferred from homology"/>
<dbReference type="Proteomes" id="UP000478052">
    <property type="component" value="Unassembled WGS sequence"/>
</dbReference>
<comment type="similarity">
    <text evidence="2 8">Belongs to the 5'-nucleotidase family.</text>
</comment>
<evidence type="ECO:0000256" key="6">
    <source>
        <dbReference type="ARBA" id="ARBA00022741"/>
    </source>
</evidence>
<gene>
    <name evidence="11" type="ORF">FWK35_00026464</name>
</gene>
<dbReference type="FunFam" id="3.60.21.10:FF:000020">
    <property type="entry name" value="NT5E isoform 4"/>
    <property type="match status" value="1"/>
</dbReference>
<organism evidence="11 12">
    <name type="scientific">Aphis craccivora</name>
    <name type="common">Cowpea aphid</name>
    <dbReference type="NCBI Taxonomy" id="307492"/>
    <lineage>
        <taxon>Eukaryota</taxon>
        <taxon>Metazoa</taxon>
        <taxon>Ecdysozoa</taxon>
        <taxon>Arthropoda</taxon>
        <taxon>Hexapoda</taxon>
        <taxon>Insecta</taxon>
        <taxon>Pterygota</taxon>
        <taxon>Neoptera</taxon>
        <taxon>Paraneoptera</taxon>
        <taxon>Hemiptera</taxon>
        <taxon>Sternorrhyncha</taxon>
        <taxon>Aphidomorpha</taxon>
        <taxon>Aphidoidea</taxon>
        <taxon>Aphididae</taxon>
        <taxon>Aphidini</taxon>
        <taxon>Aphis</taxon>
        <taxon>Aphis</taxon>
    </lineage>
</organism>
<dbReference type="PROSITE" id="PS00785">
    <property type="entry name" value="5_NUCLEOTIDASE_1"/>
    <property type="match status" value="1"/>
</dbReference>
<keyword evidence="12" id="KW-1185">Reference proteome</keyword>
<comment type="caution">
    <text evidence="11">The sequence shown here is derived from an EMBL/GenBank/DDBJ whole genome shotgun (WGS) entry which is preliminary data.</text>
</comment>
<evidence type="ECO:0000313" key="11">
    <source>
        <dbReference type="EMBL" id="KAF0772367.1"/>
    </source>
</evidence>
<protein>
    <recommendedName>
        <fullName evidence="3">5'-nucleotidase</fullName>
        <ecNumber evidence="3">3.1.3.5</ecNumber>
    </recommendedName>
</protein>
<dbReference type="GO" id="GO:0046872">
    <property type="term" value="F:metal ion binding"/>
    <property type="evidence" value="ECO:0007669"/>
    <property type="project" value="UniProtKB-KW"/>
</dbReference>
<dbReference type="PRINTS" id="PR01607">
    <property type="entry name" value="APYRASEFAMLY"/>
</dbReference>
<dbReference type="SUPFAM" id="SSF56300">
    <property type="entry name" value="Metallo-dependent phosphatases"/>
    <property type="match status" value="1"/>
</dbReference>
<dbReference type="InterPro" id="IPR008334">
    <property type="entry name" value="5'-Nucleotdase_C"/>
</dbReference>
<evidence type="ECO:0000256" key="8">
    <source>
        <dbReference type="RuleBase" id="RU362119"/>
    </source>
</evidence>
<feature type="domain" description="5'-Nucleotidase C-terminal" evidence="10">
    <location>
        <begin position="354"/>
        <end position="527"/>
    </location>
</feature>
<dbReference type="GO" id="GO:0008253">
    <property type="term" value="F:5'-nucleotidase activity"/>
    <property type="evidence" value="ECO:0007669"/>
    <property type="project" value="UniProtKB-EC"/>
</dbReference>
<dbReference type="PANTHER" id="PTHR11575">
    <property type="entry name" value="5'-NUCLEOTIDASE-RELATED"/>
    <property type="match status" value="1"/>
</dbReference>
<feature type="signal peptide" evidence="8">
    <location>
        <begin position="1"/>
        <end position="21"/>
    </location>
</feature>
<dbReference type="GO" id="GO:0005886">
    <property type="term" value="C:plasma membrane"/>
    <property type="evidence" value="ECO:0007669"/>
    <property type="project" value="TreeGrafter"/>
</dbReference>
<evidence type="ECO:0000256" key="5">
    <source>
        <dbReference type="ARBA" id="ARBA00022729"/>
    </source>
</evidence>
<reference evidence="11 12" key="1">
    <citation type="submission" date="2019-08" db="EMBL/GenBank/DDBJ databases">
        <title>Whole genome of Aphis craccivora.</title>
        <authorList>
            <person name="Voronova N.V."/>
            <person name="Shulinski R.S."/>
            <person name="Bandarenka Y.V."/>
            <person name="Zhorov D.G."/>
            <person name="Warner D."/>
        </authorList>
    </citation>
    <scope>NUCLEOTIDE SEQUENCE [LARGE SCALE GENOMIC DNA]</scope>
    <source>
        <strain evidence="11">180601</strain>
        <tissue evidence="11">Whole Body</tissue>
    </source>
</reference>
<keyword evidence="7 8" id="KW-0378">Hydrolase</keyword>
<evidence type="ECO:0000259" key="9">
    <source>
        <dbReference type="Pfam" id="PF00149"/>
    </source>
</evidence>
<dbReference type="CDD" id="cd07409">
    <property type="entry name" value="MPP_CD73_N"/>
    <property type="match status" value="1"/>
</dbReference>
<dbReference type="InterPro" id="IPR006146">
    <property type="entry name" value="5'-Nucleotdase_CS"/>
</dbReference>
<dbReference type="AlphaFoldDB" id="A0A6G0ZLX0"/>
<dbReference type="EC" id="3.1.3.5" evidence="3"/>
<comment type="catalytic activity">
    <reaction evidence="1">
        <text>a ribonucleoside 5'-phosphate + H2O = a ribonucleoside + phosphate</text>
        <dbReference type="Rhea" id="RHEA:12484"/>
        <dbReference type="ChEBI" id="CHEBI:15377"/>
        <dbReference type="ChEBI" id="CHEBI:18254"/>
        <dbReference type="ChEBI" id="CHEBI:43474"/>
        <dbReference type="ChEBI" id="CHEBI:58043"/>
        <dbReference type="EC" id="3.1.3.5"/>
    </reaction>
</comment>
<dbReference type="EMBL" id="VUJU01000185">
    <property type="protein sequence ID" value="KAF0772367.1"/>
    <property type="molecule type" value="Genomic_DNA"/>
</dbReference>
<dbReference type="GO" id="GO:0006196">
    <property type="term" value="P:AMP catabolic process"/>
    <property type="evidence" value="ECO:0007669"/>
    <property type="project" value="TreeGrafter"/>
</dbReference>
<evidence type="ECO:0000259" key="10">
    <source>
        <dbReference type="Pfam" id="PF02872"/>
    </source>
</evidence>
<feature type="chain" id="PRO_5026376343" description="5'-nucleotidase" evidence="8">
    <location>
        <begin position="22"/>
        <end position="629"/>
    </location>
</feature>
<evidence type="ECO:0000256" key="4">
    <source>
        <dbReference type="ARBA" id="ARBA00022723"/>
    </source>
</evidence>
<evidence type="ECO:0000256" key="7">
    <source>
        <dbReference type="ARBA" id="ARBA00022801"/>
    </source>
</evidence>
<evidence type="ECO:0000256" key="3">
    <source>
        <dbReference type="ARBA" id="ARBA00012643"/>
    </source>
</evidence>
<evidence type="ECO:0000313" key="12">
    <source>
        <dbReference type="Proteomes" id="UP000478052"/>
    </source>
</evidence>
<keyword evidence="6 8" id="KW-0547">Nucleotide-binding</keyword>
<dbReference type="Pfam" id="PF00149">
    <property type="entry name" value="Metallophos"/>
    <property type="match status" value="1"/>
</dbReference>
<dbReference type="InterPro" id="IPR006179">
    <property type="entry name" value="5_nucleotidase/apyrase"/>
</dbReference>